<reference evidence="1 2" key="1">
    <citation type="submission" date="2020-08" db="EMBL/GenBank/DDBJ databases">
        <title>Genomic Encyclopedia of Type Strains, Phase IV (KMG-IV): sequencing the most valuable type-strain genomes for metagenomic binning, comparative biology and taxonomic classification.</title>
        <authorList>
            <person name="Goeker M."/>
        </authorList>
    </citation>
    <scope>NUCLEOTIDE SEQUENCE [LARGE SCALE GENOMIC DNA]</scope>
    <source>
        <strain evidence="1 2">DSM 21458</strain>
    </source>
</reference>
<dbReference type="EMBL" id="JACHHG010000006">
    <property type="protein sequence ID" value="MBB6098597.1"/>
    <property type="molecule type" value="Genomic_DNA"/>
</dbReference>
<organism evidence="1 2">
    <name type="scientific">Deinobacterium chartae</name>
    <dbReference type="NCBI Taxonomy" id="521158"/>
    <lineage>
        <taxon>Bacteria</taxon>
        <taxon>Thermotogati</taxon>
        <taxon>Deinococcota</taxon>
        <taxon>Deinococci</taxon>
        <taxon>Deinococcales</taxon>
        <taxon>Deinococcaceae</taxon>
        <taxon>Deinobacterium</taxon>
    </lineage>
</organism>
<keyword evidence="2" id="KW-1185">Reference proteome</keyword>
<sequence length="35" mass="4071">MKRILKLQTVLASRDMRALDIVAHSCSSCHFWSCY</sequence>
<dbReference type="Proteomes" id="UP000569951">
    <property type="component" value="Unassembled WGS sequence"/>
</dbReference>
<gene>
    <name evidence="1" type="ORF">HNR42_002031</name>
</gene>
<comment type="caution">
    <text evidence="1">The sequence shown here is derived from an EMBL/GenBank/DDBJ whole genome shotgun (WGS) entry which is preliminary data.</text>
</comment>
<protein>
    <submittedName>
        <fullName evidence="1">Uncharacterized protein</fullName>
    </submittedName>
</protein>
<accession>A0A841HYX8</accession>
<proteinExistence type="predicted"/>
<dbReference type="AlphaFoldDB" id="A0A841HYX8"/>
<evidence type="ECO:0000313" key="2">
    <source>
        <dbReference type="Proteomes" id="UP000569951"/>
    </source>
</evidence>
<name>A0A841HYX8_9DEIO</name>
<evidence type="ECO:0000313" key="1">
    <source>
        <dbReference type="EMBL" id="MBB6098597.1"/>
    </source>
</evidence>